<dbReference type="InterPro" id="IPR002180">
    <property type="entry name" value="LS/RS"/>
</dbReference>
<comment type="function">
    <text evidence="7 9">Catalyzes the formation of 6,7-dimethyl-8-ribityllumazine by condensation of 5-amino-6-(D-ribitylamino)uracil with 3,4-dihydroxy-2-butanone 4-phosphate. This is the penultimate step in the biosynthesis of riboflavin.</text>
</comment>
<dbReference type="GO" id="GO:0005829">
    <property type="term" value="C:cytosol"/>
    <property type="evidence" value="ECO:0007669"/>
    <property type="project" value="TreeGrafter"/>
</dbReference>
<sequence>MAKTAEILEGHLDAKGMRFALVVPRFNDLICERLLSGAIDCLERHGGAAEGRSVARVPGAWEVALVADRQAASGRFDAVIALGALIRGETPHFDMIASSVTRSLVQSSIGSGVPVTFGILTTDTLEQAMDRAGAKAGNKGWEAALSAIEMVSLYRRMA</sequence>
<feature type="binding site" evidence="9">
    <location>
        <position position="117"/>
    </location>
    <ligand>
        <name>5-amino-6-(D-ribitylamino)uracil</name>
        <dbReference type="ChEBI" id="CHEBI:15934"/>
    </ligand>
</feature>
<feature type="binding site" evidence="9">
    <location>
        <position position="131"/>
    </location>
    <ligand>
        <name>(2S)-2-hydroxy-3-oxobutyl phosphate</name>
        <dbReference type="ChEBI" id="CHEBI:58830"/>
    </ligand>
</feature>
<evidence type="ECO:0000313" key="11">
    <source>
        <dbReference type="Proteomes" id="UP000648239"/>
    </source>
</evidence>
<dbReference type="GO" id="GO:0009231">
    <property type="term" value="P:riboflavin biosynthetic process"/>
    <property type="evidence" value="ECO:0007669"/>
    <property type="project" value="UniProtKB-UniRule"/>
</dbReference>
<feature type="binding site" evidence="9">
    <location>
        <begin position="89"/>
        <end position="90"/>
    </location>
    <ligand>
        <name>(2S)-2-hydroxy-3-oxobutyl phosphate</name>
        <dbReference type="ChEBI" id="CHEBI:58830"/>
    </ligand>
</feature>
<proteinExistence type="inferred from homology"/>
<organism evidence="10 11">
    <name type="scientific">Candidatus Polarisedimenticola svalbardensis</name>
    <dbReference type="NCBI Taxonomy" id="2886004"/>
    <lineage>
        <taxon>Bacteria</taxon>
        <taxon>Pseudomonadati</taxon>
        <taxon>Acidobacteriota</taxon>
        <taxon>Candidatus Polarisedimenticolia</taxon>
        <taxon>Candidatus Polarisedimenticolales</taxon>
        <taxon>Candidatus Polarisedimenticolaceae</taxon>
        <taxon>Candidatus Polarisedimenticola</taxon>
    </lineage>
</organism>
<evidence type="ECO:0000256" key="3">
    <source>
        <dbReference type="ARBA" id="ARBA00012664"/>
    </source>
</evidence>
<dbReference type="FunFam" id="3.40.50.960:FF:000001">
    <property type="entry name" value="6,7-dimethyl-8-ribityllumazine synthase"/>
    <property type="match status" value="1"/>
</dbReference>
<evidence type="ECO:0000256" key="5">
    <source>
        <dbReference type="ARBA" id="ARBA00022679"/>
    </source>
</evidence>
<comment type="pathway">
    <text evidence="1 9">Cofactor biosynthesis; riboflavin biosynthesis; riboflavin from 2-hydroxy-3-oxobutyl phosphate and 5-amino-6-(D-ribitylamino)uracil: step 1/2.</text>
</comment>
<evidence type="ECO:0000256" key="6">
    <source>
        <dbReference type="ARBA" id="ARBA00048785"/>
    </source>
</evidence>
<feature type="binding site" evidence="9">
    <location>
        <position position="26"/>
    </location>
    <ligand>
        <name>5-amino-6-(D-ribitylamino)uracil</name>
        <dbReference type="ChEBI" id="CHEBI:15934"/>
    </ligand>
</feature>
<evidence type="ECO:0000256" key="9">
    <source>
        <dbReference type="HAMAP-Rule" id="MF_00178"/>
    </source>
</evidence>
<keyword evidence="4 9" id="KW-0686">Riboflavin biosynthesis</keyword>
<dbReference type="Gene3D" id="3.40.50.960">
    <property type="entry name" value="Lumazine/riboflavin synthase"/>
    <property type="match status" value="1"/>
</dbReference>
<dbReference type="PANTHER" id="PTHR21058:SF0">
    <property type="entry name" value="6,7-DIMETHYL-8-RIBITYLLUMAZINE SYNTHASE"/>
    <property type="match status" value="1"/>
</dbReference>
<evidence type="ECO:0000256" key="4">
    <source>
        <dbReference type="ARBA" id="ARBA00022619"/>
    </source>
</evidence>
<gene>
    <name evidence="9" type="primary">ribH</name>
    <name evidence="10" type="ORF">IFK94_01370</name>
</gene>
<dbReference type="HAMAP" id="MF_00178">
    <property type="entry name" value="Lumazine_synth"/>
    <property type="match status" value="1"/>
</dbReference>
<dbReference type="CDD" id="cd09209">
    <property type="entry name" value="Lumazine_synthase-I"/>
    <property type="match status" value="1"/>
</dbReference>
<dbReference type="GO" id="GO:0000906">
    <property type="term" value="F:6,7-dimethyl-8-ribityllumazine synthase activity"/>
    <property type="evidence" value="ECO:0007669"/>
    <property type="project" value="UniProtKB-UniRule"/>
</dbReference>
<comment type="similarity">
    <text evidence="2 9">Belongs to the DMRL synthase family.</text>
</comment>
<evidence type="ECO:0000256" key="2">
    <source>
        <dbReference type="ARBA" id="ARBA00007424"/>
    </source>
</evidence>
<evidence type="ECO:0000313" key="10">
    <source>
        <dbReference type="EMBL" id="MBD3866749.1"/>
    </source>
</evidence>
<reference evidence="10 11" key="1">
    <citation type="submission" date="2020-08" db="EMBL/GenBank/DDBJ databases">
        <title>Acidobacteriota in marine sediments use diverse sulfur dissimilation pathways.</title>
        <authorList>
            <person name="Wasmund K."/>
        </authorList>
    </citation>
    <scope>NUCLEOTIDE SEQUENCE [LARGE SCALE GENOMIC DNA]</scope>
    <source>
        <strain evidence="10">MAG AM4</strain>
    </source>
</reference>
<accession>A0A8J7CDG4</accession>
<feature type="active site" description="Proton donor" evidence="9">
    <location>
        <position position="92"/>
    </location>
</feature>
<dbReference type="SUPFAM" id="SSF52121">
    <property type="entry name" value="Lumazine synthase"/>
    <property type="match status" value="1"/>
</dbReference>
<dbReference type="InterPro" id="IPR034964">
    <property type="entry name" value="LS"/>
</dbReference>
<evidence type="ECO:0000256" key="8">
    <source>
        <dbReference type="ARBA" id="ARBA00072606"/>
    </source>
</evidence>
<dbReference type="AlphaFoldDB" id="A0A8J7CDG4"/>
<keyword evidence="5 9" id="KW-0808">Transferase</keyword>
<evidence type="ECO:0000256" key="1">
    <source>
        <dbReference type="ARBA" id="ARBA00004917"/>
    </source>
</evidence>
<dbReference type="InterPro" id="IPR036467">
    <property type="entry name" value="LS/RS_sf"/>
</dbReference>
<dbReference type="EMBL" id="JACXWD010000002">
    <property type="protein sequence ID" value="MBD3866749.1"/>
    <property type="molecule type" value="Genomic_DNA"/>
</dbReference>
<name>A0A8J7CDG4_9BACT</name>
<dbReference type="GO" id="GO:0009349">
    <property type="term" value="C:riboflavin synthase complex"/>
    <property type="evidence" value="ECO:0007669"/>
    <property type="project" value="UniProtKB-UniRule"/>
</dbReference>
<comment type="caution">
    <text evidence="10">The sequence shown here is derived from an EMBL/GenBank/DDBJ whole genome shotgun (WGS) entry which is preliminary data.</text>
</comment>
<dbReference type="Proteomes" id="UP000648239">
    <property type="component" value="Unassembled WGS sequence"/>
</dbReference>
<dbReference type="EC" id="2.5.1.78" evidence="3 9"/>
<dbReference type="Pfam" id="PF00885">
    <property type="entry name" value="DMRL_synthase"/>
    <property type="match status" value="1"/>
</dbReference>
<comment type="catalytic activity">
    <reaction evidence="6 9">
        <text>(2S)-2-hydroxy-3-oxobutyl phosphate + 5-amino-6-(D-ribitylamino)uracil = 6,7-dimethyl-8-(1-D-ribityl)lumazine + phosphate + 2 H2O + H(+)</text>
        <dbReference type="Rhea" id="RHEA:26152"/>
        <dbReference type="ChEBI" id="CHEBI:15377"/>
        <dbReference type="ChEBI" id="CHEBI:15378"/>
        <dbReference type="ChEBI" id="CHEBI:15934"/>
        <dbReference type="ChEBI" id="CHEBI:43474"/>
        <dbReference type="ChEBI" id="CHEBI:58201"/>
        <dbReference type="ChEBI" id="CHEBI:58830"/>
        <dbReference type="EC" id="2.5.1.78"/>
    </reaction>
</comment>
<evidence type="ECO:0000256" key="7">
    <source>
        <dbReference type="ARBA" id="ARBA00058151"/>
    </source>
</evidence>
<protein>
    <recommendedName>
        <fullName evidence="8 9">6,7-dimethyl-8-ribityllumazine synthase</fullName>
        <shortName evidence="9">DMRL synthase</shortName>
        <shortName evidence="9">LS</shortName>
        <shortName evidence="9">Lumazine synthase</shortName>
        <ecNumber evidence="3 9">2.5.1.78</ecNumber>
    </recommendedName>
</protein>
<feature type="binding site" evidence="9">
    <location>
        <begin position="60"/>
        <end position="62"/>
    </location>
    <ligand>
        <name>5-amino-6-(D-ribitylamino)uracil</name>
        <dbReference type="ChEBI" id="CHEBI:15934"/>
    </ligand>
</feature>
<dbReference type="UniPathway" id="UPA00275">
    <property type="reaction ID" value="UER00404"/>
</dbReference>
<dbReference type="PANTHER" id="PTHR21058">
    <property type="entry name" value="6,7-DIMETHYL-8-RIBITYLLUMAZINE SYNTHASE DMRL SYNTHASE LUMAZINE SYNTHASE"/>
    <property type="match status" value="1"/>
</dbReference>
<feature type="binding site" evidence="9">
    <location>
        <begin position="84"/>
        <end position="86"/>
    </location>
    <ligand>
        <name>5-amino-6-(D-ribitylamino)uracil</name>
        <dbReference type="ChEBI" id="CHEBI:15934"/>
    </ligand>
</feature>
<dbReference type="NCBIfam" id="TIGR00114">
    <property type="entry name" value="lumazine-synth"/>
    <property type="match status" value="1"/>
</dbReference>